<keyword evidence="2" id="KW-0812">Transmembrane</keyword>
<dbReference type="AlphaFoldDB" id="C7QCA6"/>
<organism evidence="3 4">
    <name type="scientific">Catenulispora acidiphila (strain DSM 44928 / JCM 14897 / NBRC 102108 / NRRL B-24433 / ID139908)</name>
    <dbReference type="NCBI Taxonomy" id="479433"/>
    <lineage>
        <taxon>Bacteria</taxon>
        <taxon>Bacillati</taxon>
        <taxon>Actinomycetota</taxon>
        <taxon>Actinomycetes</taxon>
        <taxon>Catenulisporales</taxon>
        <taxon>Catenulisporaceae</taxon>
        <taxon>Catenulispora</taxon>
    </lineage>
</organism>
<keyword evidence="2" id="KW-1133">Transmembrane helix</keyword>
<keyword evidence="4" id="KW-1185">Reference proteome</keyword>
<dbReference type="STRING" id="479433.Caci_5696"/>
<feature type="region of interest" description="Disordered" evidence="1">
    <location>
        <begin position="1"/>
        <end position="21"/>
    </location>
</feature>
<feature type="transmembrane region" description="Helical" evidence="2">
    <location>
        <begin position="194"/>
        <end position="215"/>
    </location>
</feature>
<feature type="transmembrane region" description="Helical" evidence="2">
    <location>
        <begin position="147"/>
        <end position="167"/>
    </location>
</feature>
<sequence>MLRPLAKEAAPTTPLVQGDPPRRPIRGWEPVVFLALGFGISALFLFASIHGVSFLLPVRMVSKTDRLAATTVAWAALCVVDVILLTRHKGCSIGLARQTPKRLIHQYGIRIGPFVWGLDTGLAVTTFRMVTLTWAVLIAAVLGTAPWWTGLAYALGFAVPLGVAVLGPRRRTGTERSDSEPIWLVDLLHRLTRWFRIGCTAVLFAAAVFAASTFIT</sequence>
<reference evidence="3 4" key="1">
    <citation type="journal article" date="2009" name="Stand. Genomic Sci.">
        <title>Complete genome sequence of Catenulispora acidiphila type strain (ID 139908).</title>
        <authorList>
            <person name="Copeland A."/>
            <person name="Lapidus A."/>
            <person name="Glavina Del Rio T."/>
            <person name="Nolan M."/>
            <person name="Lucas S."/>
            <person name="Chen F."/>
            <person name="Tice H."/>
            <person name="Cheng J.F."/>
            <person name="Bruce D."/>
            <person name="Goodwin L."/>
            <person name="Pitluck S."/>
            <person name="Mikhailova N."/>
            <person name="Pati A."/>
            <person name="Ivanova N."/>
            <person name="Mavromatis K."/>
            <person name="Chen A."/>
            <person name="Palaniappan K."/>
            <person name="Chain P."/>
            <person name="Land M."/>
            <person name="Hauser L."/>
            <person name="Chang Y.J."/>
            <person name="Jeffries C.D."/>
            <person name="Chertkov O."/>
            <person name="Brettin T."/>
            <person name="Detter J.C."/>
            <person name="Han C."/>
            <person name="Ali Z."/>
            <person name="Tindall B.J."/>
            <person name="Goker M."/>
            <person name="Bristow J."/>
            <person name="Eisen J.A."/>
            <person name="Markowitz V."/>
            <person name="Hugenholtz P."/>
            <person name="Kyrpides N.C."/>
            <person name="Klenk H.P."/>
        </authorList>
    </citation>
    <scope>NUCLEOTIDE SEQUENCE [LARGE SCALE GENOMIC DNA]</scope>
    <source>
        <strain evidence="4">DSM 44928 / JCM 14897 / NBRC 102108 / NRRL B-24433 / ID139908</strain>
    </source>
</reference>
<dbReference type="Proteomes" id="UP000000851">
    <property type="component" value="Chromosome"/>
</dbReference>
<name>C7QCA6_CATAD</name>
<keyword evidence="2" id="KW-0472">Membrane</keyword>
<gene>
    <name evidence="3" type="ordered locus">Caci_5696</name>
</gene>
<evidence type="ECO:0000256" key="1">
    <source>
        <dbReference type="SAM" id="MobiDB-lite"/>
    </source>
</evidence>
<dbReference type="eggNOG" id="ENOG5034193">
    <property type="taxonomic scope" value="Bacteria"/>
</dbReference>
<accession>C7QCA6</accession>
<dbReference type="KEGG" id="cai:Caci_5696"/>
<dbReference type="HOGENOM" id="CLU_1275793_0_0_11"/>
<evidence type="ECO:0000313" key="3">
    <source>
        <dbReference type="EMBL" id="ACU74554.1"/>
    </source>
</evidence>
<feature type="transmembrane region" description="Helical" evidence="2">
    <location>
        <begin position="67"/>
        <end position="86"/>
    </location>
</feature>
<dbReference type="InParanoid" id="C7QCA6"/>
<dbReference type="EMBL" id="CP001700">
    <property type="protein sequence ID" value="ACU74554.1"/>
    <property type="molecule type" value="Genomic_DNA"/>
</dbReference>
<evidence type="ECO:0000256" key="2">
    <source>
        <dbReference type="SAM" id="Phobius"/>
    </source>
</evidence>
<evidence type="ECO:0000313" key="4">
    <source>
        <dbReference type="Proteomes" id="UP000000851"/>
    </source>
</evidence>
<feature type="transmembrane region" description="Helical" evidence="2">
    <location>
        <begin position="31"/>
        <end position="55"/>
    </location>
</feature>
<feature type="transmembrane region" description="Helical" evidence="2">
    <location>
        <begin position="107"/>
        <end position="127"/>
    </location>
</feature>
<protein>
    <submittedName>
        <fullName evidence="3">Uncharacterized protein</fullName>
    </submittedName>
</protein>
<proteinExistence type="predicted"/>